<gene>
    <name evidence="1" type="ORF">PGH26_10085</name>
</gene>
<proteinExistence type="predicted"/>
<name>A0ABZ0KSH9_9BACL</name>
<reference evidence="1 2" key="1">
    <citation type="submission" date="2023-01" db="EMBL/GenBank/DDBJ databases">
        <title>Sporosarcina sp. nov., isolated from Korean tranditional fermented seafood 'Jeotgal'.</title>
        <authorList>
            <person name="Yang A.-I."/>
        </authorList>
    </citation>
    <scope>NUCLEOTIDE SEQUENCE [LARGE SCALE GENOMIC DNA]</scope>
    <source>
        <strain evidence="1 2">B2O-1</strain>
    </source>
</reference>
<dbReference type="RefSeq" id="WP_323690952.1">
    <property type="nucleotide sequence ID" value="NZ_CP116341.1"/>
</dbReference>
<evidence type="ECO:0008006" key="3">
    <source>
        <dbReference type="Google" id="ProtNLM"/>
    </source>
</evidence>
<keyword evidence="2" id="KW-1185">Reference proteome</keyword>
<dbReference type="EMBL" id="CP116341">
    <property type="protein sequence ID" value="WOV83274.1"/>
    <property type="molecule type" value="Genomic_DNA"/>
</dbReference>
<dbReference type="Proteomes" id="UP001303532">
    <property type="component" value="Chromosome"/>
</dbReference>
<organism evidence="1 2">
    <name type="scientific">Sporosarcina jeotgali</name>
    <dbReference type="NCBI Taxonomy" id="3020056"/>
    <lineage>
        <taxon>Bacteria</taxon>
        <taxon>Bacillati</taxon>
        <taxon>Bacillota</taxon>
        <taxon>Bacilli</taxon>
        <taxon>Bacillales</taxon>
        <taxon>Caryophanaceae</taxon>
        <taxon>Sporosarcina</taxon>
    </lineage>
</organism>
<sequence>MALLTSILSACSNSIGNPTANEIIKENEDADIFQWNDGLVYINASKIERTQELELIKGELLGEITRQTSNRWLFKDGAAVQLPVGTKIYKTNDDDTYNLIIEWEEEEIVYEVLLEG</sequence>
<accession>A0ABZ0KSH9</accession>
<evidence type="ECO:0000313" key="2">
    <source>
        <dbReference type="Proteomes" id="UP001303532"/>
    </source>
</evidence>
<evidence type="ECO:0000313" key="1">
    <source>
        <dbReference type="EMBL" id="WOV83274.1"/>
    </source>
</evidence>
<protein>
    <recommendedName>
        <fullName evidence="3">DUF3221 domain-containing protein</fullName>
    </recommendedName>
</protein>